<comment type="catalytic activity">
    <reaction evidence="1">
        <text>inosine + phosphate = alpha-D-ribose 1-phosphate + hypoxanthine</text>
        <dbReference type="Rhea" id="RHEA:27646"/>
        <dbReference type="ChEBI" id="CHEBI:17368"/>
        <dbReference type="ChEBI" id="CHEBI:17596"/>
        <dbReference type="ChEBI" id="CHEBI:43474"/>
        <dbReference type="ChEBI" id="CHEBI:57720"/>
        <dbReference type="EC" id="2.4.2.1"/>
    </reaction>
    <physiologicalReaction direction="left-to-right" evidence="1">
        <dbReference type="Rhea" id="RHEA:27647"/>
    </physiologicalReaction>
</comment>
<comment type="caution">
    <text evidence="11">The sequence shown here is derived from an EMBL/GenBank/DDBJ whole genome shotgun (WGS) entry which is preliminary data.</text>
</comment>
<dbReference type="InterPro" id="IPR003730">
    <property type="entry name" value="Cu_polyphenol_OxRdtase"/>
</dbReference>
<organism evidence="11 12">
    <name type="scientific">alpha proteobacterium IMCC14465</name>
    <dbReference type="NCBI Taxonomy" id="1220535"/>
    <lineage>
        <taxon>Bacteria</taxon>
        <taxon>Pseudomonadati</taxon>
        <taxon>Pseudomonadota</taxon>
        <taxon>Alphaproteobacteria</taxon>
        <taxon>PS1 clade</taxon>
    </lineage>
</organism>
<keyword evidence="12" id="KW-1185">Reference proteome</keyword>
<evidence type="ECO:0000256" key="5">
    <source>
        <dbReference type="ARBA" id="ARBA00022801"/>
    </source>
</evidence>
<gene>
    <name evidence="11" type="ORF">IMCC14465_03460</name>
</gene>
<evidence type="ECO:0000256" key="3">
    <source>
        <dbReference type="ARBA" id="ARBA00022679"/>
    </source>
</evidence>
<keyword evidence="4" id="KW-0479">Metal-binding</keyword>
<comment type="catalytic activity">
    <reaction evidence="9">
        <text>S-methyl-5'-thioadenosine + phosphate = 5-(methylsulfanyl)-alpha-D-ribose 1-phosphate + adenine</text>
        <dbReference type="Rhea" id="RHEA:11852"/>
        <dbReference type="ChEBI" id="CHEBI:16708"/>
        <dbReference type="ChEBI" id="CHEBI:17509"/>
        <dbReference type="ChEBI" id="CHEBI:43474"/>
        <dbReference type="ChEBI" id="CHEBI:58533"/>
        <dbReference type="EC" id="2.4.2.28"/>
    </reaction>
    <physiologicalReaction direction="left-to-right" evidence="9">
        <dbReference type="Rhea" id="RHEA:11853"/>
    </physiologicalReaction>
</comment>
<keyword evidence="6" id="KW-0862">Zinc</keyword>
<keyword evidence="5" id="KW-0378">Hydrolase</keyword>
<dbReference type="SUPFAM" id="SSF64438">
    <property type="entry name" value="CNF1/YfiH-like putative cysteine hydrolases"/>
    <property type="match status" value="1"/>
</dbReference>
<dbReference type="GO" id="GO:0005507">
    <property type="term" value="F:copper ion binding"/>
    <property type="evidence" value="ECO:0007669"/>
    <property type="project" value="TreeGrafter"/>
</dbReference>
<dbReference type="STRING" id="1220535.IMCC14465_03460"/>
<protein>
    <recommendedName>
        <fullName evidence="10">Purine nucleoside phosphorylase</fullName>
    </recommendedName>
</protein>
<evidence type="ECO:0000256" key="1">
    <source>
        <dbReference type="ARBA" id="ARBA00000553"/>
    </source>
</evidence>
<sequence length="255" mass="27464">MTAPPFQTDPLLAPTPHGFYGRQGGVSEGIYDSLNVGLGSEDIPAHIITNRNRVAASLGAQNLITGYQTHSNTVAEVTSADDRPEADALFTKEKGIALGVLSADCVPVLMTGSSDGKKVDIIATAHAGWKGAVAGIIENLVMRLQHEQVHSISMKAVIGPAISQSAYQVGTDVYEKVTSIDPAAKSFFITETGRETFLFNLPLFVRSRLEAAGVTQISHLDICTYANPERYFSYRRTTHHKESDYGRQVSAITLA</sequence>
<comment type="catalytic activity">
    <reaction evidence="7">
        <text>adenosine + H2O + H(+) = inosine + NH4(+)</text>
        <dbReference type="Rhea" id="RHEA:24408"/>
        <dbReference type="ChEBI" id="CHEBI:15377"/>
        <dbReference type="ChEBI" id="CHEBI:15378"/>
        <dbReference type="ChEBI" id="CHEBI:16335"/>
        <dbReference type="ChEBI" id="CHEBI:17596"/>
        <dbReference type="ChEBI" id="CHEBI:28938"/>
        <dbReference type="EC" id="3.5.4.4"/>
    </reaction>
    <physiologicalReaction direction="left-to-right" evidence="7">
        <dbReference type="Rhea" id="RHEA:24409"/>
    </physiologicalReaction>
</comment>
<keyword evidence="3" id="KW-0808">Transferase</keyword>
<dbReference type="InterPro" id="IPR011324">
    <property type="entry name" value="Cytotoxic_necrot_fac-like_cat"/>
</dbReference>
<evidence type="ECO:0000256" key="10">
    <source>
        <dbReference type="RuleBase" id="RU361274"/>
    </source>
</evidence>
<evidence type="ECO:0000256" key="7">
    <source>
        <dbReference type="ARBA" id="ARBA00047989"/>
    </source>
</evidence>
<evidence type="ECO:0000313" key="11">
    <source>
        <dbReference type="EMBL" id="EJW21952.1"/>
    </source>
</evidence>
<dbReference type="AlphaFoldDB" id="J9DY40"/>
<dbReference type="GO" id="GO:0017061">
    <property type="term" value="F:S-methyl-5-thioadenosine phosphorylase activity"/>
    <property type="evidence" value="ECO:0007669"/>
    <property type="project" value="UniProtKB-EC"/>
</dbReference>
<dbReference type="OrthoDB" id="4279at2"/>
<reference evidence="11 12" key="1">
    <citation type="journal article" date="2012" name="J. Bacteriol.">
        <title>Genome Sequence of Strain IMCC14465, Isolated from the East Sea, Belonging to the PS1 Clade of Alphaproteobacteria.</title>
        <authorList>
            <person name="Yang S.J."/>
            <person name="Kang I."/>
            <person name="Cho J.C."/>
        </authorList>
    </citation>
    <scope>NUCLEOTIDE SEQUENCE [LARGE SCALE GENOMIC DNA]</scope>
    <source>
        <strain evidence="11 12">IMCC14465</strain>
    </source>
</reference>
<dbReference type="PATRIC" id="fig|1220535.3.peg.342"/>
<dbReference type="eggNOG" id="COG1496">
    <property type="taxonomic scope" value="Bacteria"/>
</dbReference>
<dbReference type="Proteomes" id="UP000004836">
    <property type="component" value="Unassembled WGS sequence"/>
</dbReference>
<evidence type="ECO:0000256" key="2">
    <source>
        <dbReference type="ARBA" id="ARBA00007353"/>
    </source>
</evidence>
<dbReference type="NCBIfam" id="TIGR00726">
    <property type="entry name" value="peptidoglycan editing factor PgeF"/>
    <property type="match status" value="1"/>
</dbReference>
<accession>J9DY40</accession>
<comment type="catalytic activity">
    <reaction evidence="8">
        <text>adenosine + phosphate = alpha-D-ribose 1-phosphate + adenine</text>
        <dbReference type="Rhea" id="RHEA:27642"/>
        <dbReference type="ChEBI" id="CHEBI:16335"/>
        <dbReference type="ChEBI" id="CHEBI:16708"/>
        <dbReference type="ChEBI" id="CHEBI:43474"/>
        <dbReference type="ChEBI" id="CHEBI:57720"/>
        <dbReference type="EC" id="2.4.2.1"/>
    </reaction>
    <physiologicalReaction direction="left-to-right" evidence="8">
        <dbReference type="Rhea" id="RHEA:27643"/>
    </physiologicalReaction>
</comment>
<comment type="similarity">
    <text evidence="2 10">Belongs to the purine nucleoside phosphorylase YfiH/LACC1 family.</text>
</comment>
<dbReference type="PANTHER" id="PTHR30616">
    <property type="entry name" value="UNCHARACTERIZED PROTEIN YFIH"/>
    <property type="match status" value="1"/>
</dbReference>
<dbReference type="InterPro" id="IPR038371">
    <property type="entry name" value="Cu_polyphenol_OxRdtase_sf"/>
</dbReference>
<evidence type="ECO:0000256" key="4">
    <source>
        <dbReference type="ARBA" id="ARBA00022723"/>
    </source>
</evidence>
<evidence type="ECO:0000313" key="12">
    <source>
        <dbReference type="Proteomes" id="UP000004836"/>
    </source>
</evidence>
<evidence type="ECO:0000256" key="6">
    <source>
        <dbReference type="ARBA" id="ARBA00022833"/>
    </source>
</evidence>
<evidence type="ECO:0000256" key="9">
    <source>
        <dbReference type="ARBA" id="ARBA00049893"/>
    </source>
</evidence>
<evidence type="ECO:0000256" key="8">
    <source>
        <dbReference type="ARBA" id="ARBA00048968"/>
    </source>
</evidence>
<dbReference type="Pfam" id="PF02578">
    <property type="entry name" value="Cu-oxidase_4"/>
    <property type="match status" value="1"/>
</dbReference>
<name>J9DY40_9PROT</name>
<dbReference type="CDD" id="cd16833">
    <property type="entry name" value="YfiH"/>
    <property type="match status" value="1"/>
</dbReference>
<dbReference type="GO" id="GO:0016787">
    <property type="term" value="F:hydrolase activity"/>
    <property type="evidence" value="ECO:0007669"/>
    <property type="project" value="UniProtKB-KW"/>
</dbReference>
<dbReference type="Gene3D" id="3.60.140.10">
    <property type="entry name" value="CNF1/YfiH-like putative cysteine hydrolases"/>
    <property type="match status" value="1"/>
</dbReference>
<proteinExistence type="inferred from homology"/>
<dbReference type="PANTHER" id="PTHR30616:SF2">
    <property type="entry name" value="PURINE NUCLEOSIDE PHOSPHORYLASE LACC1"/>
    <property type="match status" value="1"/>
</dbReference>
<dbReference type="EMBL" id="ALYF01000002">
    <property type="protein sequence ID" value="EJW21952.1"/>
    <property type="molecule type" value="Genomic_DNA"/>
</dbReference>